<organism evidence="18 19">
    <name type="scientific">Acorus calamus</name>
    <name type="common">Sweet flag</name>
    <dbReference type="NCBI Taxonomy" id="4465"/>
    <lineage>
        <taxon>Eukaryota</taxon>
        <taxon>Viridiplantae</taxon>
        <taxon>Streptophyta</taxon>
        <taxon>Embryophyta</taxon>
        <taxon>Tracheophyta</taxon>
        <taxon>Spermatophyta</taxon>
        <taxon>Magnoliopsida</taxon>
        <taxon>Liliopsida</taxon>
        <taxon>Acoraceae</taxon>
        <taxon>Acorus</taxon>
    </lineage>
</organism>
<evidence type="ECO:0000256" key="3">
    <source>
        <dbReference type="ARBA" id="ARBA00010211"/>
    </source>
</evidence>
<dbReference type="SUPFAM" id="SSF56529">
    <property type="entry name" value="FAH"/>
    <property type="match status" value="1"/>
</dbReference>
<feature type="domain" description="Fumarylacetoacetase-like C-terminal" evidence="16">
    <location>
        <begin position="130"/>
        <end position="414"/>
    </location>
</feature>
<dbReference type="InterPro" id="IPR011234">
    <property type="entry name" value="Fumarylacetoacetase-like_C"/>
</dbReference>
<keyword evidence="8 14" id="KW-0106">Calcium</keyword>
<comment type="catalytic activity">
    <reaction evidence="1 15">
        <text>4-fumarylacetoacetate + H2O = acetoacetate + fumarate + H(+)</text>
        <dbReference type="Rhea" id="RHEA:10244"/>
        <dbReference type="ChEBI" id="CHEBI:13705"/>
        <dbReference type="ChEBI" id="CHEBI:15377"/>
        <dbReference type="ChEBI" id="CHEBI:15378"/>
        <dbReference type="ChEBI" id="CHEBI:18034"/>
        <dbReference type="ChEBI" id="CHEBI:29806"/>
        <dbReference type="EC" id="3.7.1.2"/>
    </reaction>
</comment>
<evidence type="ECO:0000256" key="15">
    <source>
        <dbReference type="RuleBase" id="RU366008"/>
    </source>
</evidence>
<accession>A0AAV9D9H6</accession>
<comment type="similarity">
    <text evidence="3 15">Belongs to the FAH family.</text>
</comment>
<evidence type="ECO:0000256" key="5">
    <source>
        <dbReference type="ARBA" id="ARBA00014741"/>
    </source>
</evidence>
<feature type="binding site" evidence="14">
    <location>
        <position position="129"/>
    </location>
    <ligand>
        <name>Ca(2+)</name>
        <dbReference type="ChEBI" id="CHEBI:29108"/>
    </ligand>
</feature>
<sequence length="419" mass="45889">MKSFVEVPPESHFPLQNLPYGVFEPVDGDGGPRIGVAIGEHVLDLSAIAVAGLFDGPILTGSDCFFQPSMNVFLGMGRPAWKEARATIQKLLSVDEPTLRDNASLREKSLWPMSKVRMLLPIVIGDYTDFFSSMHHAKNCGTIFRGPENPIPQNWFHLPIAYHGRASSIVISGTDVVRPRGQGHPSGNSPPSFGPSQKLDFELEMAAVVGPGNKLGESIDVDKAADHIFGLVLMNDWSARDIQAWEYVPLGPFLGKSFGTTISPWIVTLEALEPFSCDAPKQEPHPLPYLEEKISRNYDIPLEVWIKPAKHQHPSIVTKSNFKNLYWTLTQQVAHHTINGCNLRPGDLLGTGTISGSEDESLGCLLELSWNGKKPLFLNGTERRFLEDGDEVTFTACCKGNGYSVGFGTCSGRVLPAVP</sequence>
<dbReference type="AlphaFoldDB" id="A0AAV9D9H6"/>
<dbReference type="EMBL" id="JAUJYO010000015">
    <property type="protein sequence ID" value="KAK1297551.1"/>
    <property type="molecule type" value="Genomic_DNA"/>
</dbReference>
<evidence type="ECO:0000259" key="17">
    <source>
        <dbReference type="Pfam" id="PF09298"/>
    </source>
</evidence>
<evidence type="ECO:0000256" key="8">
    <source>
        <dbReference type="ARBA" id="ARBA00022837"/>
    </source>
</evidence>
<feature type="domain" description="Fumarylacetoacetase N-terminal" evidence="17">
    <location>
        <begin position="16"/>
        <end position="121"/>
    </location>
</feature>
<dbReference type="SUPFAM" id="SSF63433">
    <property type="entry name" value="Fumarylacetoacetate hydrolase, FAH, N-terminal domain"/>
    <property type="match status" value="1"/>
</dbReference>
<feature type="active site" description="Proton acceptor" evidence="12">
    <location>
        <position position="136"/>
    </location>
</feature>
<dbReference type="NCBIfam" id="TIGR01266">
    <property type="entry name" value="fum_ac_acetase"/>
    <property type="match status" value="1"/>
</dbReference>
<feature type="binding site" evidence="13">
    <location>
        <position position="243"/>
    </location>
    <ligand>
        <name>substrate</name>
    </ligand>
</feature>
<dbReference type="Proteomes" id="UP001180020">
    <property type="component" value="Unassembled WGS sequence"/>
</dbReference>
<evidence type="ECO:0000256" key="13">
    <source>
        <dbReference type="PIRSR" id="PIRSR605959-2"/>
    </source>
</evidence>
<dbReference type="GO" id="GO:0004334">
    <property type="term" value="F:fumarylacetoacetase activity"/>
    <property type="evidence" value="ECO:0007669"/>
    <property type="project" value="UniProtKB-UniRule"/>
</dbReference>
<keyword evidence="11 15" id="KW-0585">Phenylalanine catabolism</keyword>
<dbReference type="InterPro" id="IPR036462">
    <property type="entry name" value="Fumarylacetoacetase_N_sf"/>
</dbReference>
<dbReference type="Pfam" id="PF01557">
    <property type="entry name" value="FAA_hydrolase"/>
    <property type="match status" value="1"/>
</dbReference>
<dbReference type="PANTHER" id="PTHR43069">
    <property type="entry name" value="FUMARYLACETOACETASE"/>
    <property type="match status" value="1"/>
</dbReference>
<reference evidence="18" key="2">
    <citation type="submission" date="2023-06" db="EMBL/GenBank/DDBJ databases">
        <authorList>
            <person name="Ma L."/>
            <person name="Liu K.-W."/>
            <person name="Li Z."/>
            <person name="Hsiao Y.-Y."/>
            <person name="Qi Y."/>
            <person name="Fu T."/>
            <person name="Tang G."/>
            <person name="Zhang D."/>
            <person name="Sun W.-H."/>
            <person name="Liu D.-K."/>
            <person name="Li Y."/>
            <person name="Chen G.-Z."/>
            <person name="Liu X.-D."/>
            <person name="Liao X.-Y."/>
            <person name="Jiang Y.-T."/>
            <person name="Yu X."/>
            <person name="Hao Y."/>
            <person name="Huang J."/>
            <person name="Zhao X.-W."/>
            <person name="Ke S."/>
            <person name="Chen Y.-Y."/>
            <person name="Wu W.-L."/>
            <person name="Hsu J.-L."/>
            <person name="Lin Y.-F."/>
            <person name="Huang M.-D."/>
            <person name="Li C.-Y."/>
            <person name="Huang L."/>
            <person name="Wang Z.-W."/>
            <person name="Zhao X."/>
            <person name="Zhong W.-Y."/>
            <person name="Peng D.-H."/>
            <person name="Ahmad S."/>
            <person name="Lan S."/>
            <person name="Zhang J.-S."/>
            <person name="Tsai W.-C."/>
            <person name="Van De Peer Y."/>
            <person name="Liu Z.-J."/>
        </authorList>
    </citation>
    <scope>NUCLEOTIDE SEQUENCE</scope>
    <source>
        <strain evidence="18">CP</strain>
        <tissue evidence="18">Leaves</tissue>
    </source>
</reference>
<keyword evidence="9 14" id="KW-0460">Magnesium</keyword>
<feature type="binding site" evidence="13">
    <location>
        <position position="145"/>
    </location>
    <ligand>
        <name>substrate</name>
    </ligand>
</feature>
<evidence type="ECO:0000313" key="19">
    <source>
        <dbReference type="Proteomes" id="UP001180020"/>
    </source>
</evidence>
<evidence type="ECO:0000256" key="4">
    <source>
        <dbReference type="ARBA" id="ARBA00012094"/>
    </source>
</evidence>
<reference evidence="18" key="1">
    <citation type="journal article" date="2023" name="Nat. Commun.">
        <title>Diploid and tetraploid genomes of Acorus and the evolution of monocots.</title>
        <authorList>
            <person name="Ma L."/>
            <person name="Liu K.W."/>
            <person name="Li Z."/>
            <person name="Hsiao Y.Y."/>
            <person name="Qi Y."/>
            <person name="Fu T."/>
            <person name="Tang G.D."/>
            <person name="Zhang D."/>
            <person name="Sun W.H."/>
            <person name="Liu D.K."/>
            <person name="Li Y."/>
            <person name="Chen G.Z."/>
            <person name="Liu X.D."/>
            <person name="Liao X.Y."/>
            <person name="Jiang Y.T."/>
            <person name="Yu X."/>
            <person name="Hao Y."/>
            <person name="Huang J."/>
            <person name="Zhao X.W."/>
            <person name="Ke S."/>
            <person name="Chen Y.Y."/>
            <person name="Wu W.L."/>
            <person name="Hsu J.L."/>
            <person name="Lin Y.F."/>
            <person name="Huang M.D."/>
            <person name="Li C.Y."/>
            <person name="Huang L."/>
            <person name="Wang Z.W."/>
            <person name="Zhao X."/>
            <person name="Zhong W.Y."/>
            <person name="Peng D.H."/>
            <person name="Ahmad S."/>
            <person name="Lan S."/>
            <person name="Zhang J.S."/>
            <person name="Tsai W.C."/>
            <person name="Van de Peer Y."/>
            <person name="Liu Z.J."/>
        </authorList>
    </citation>
    <scope>NUCLEOTIDE SEQUENCE</scope>
    <source>
        <strain evidence="18">CP</strain>
    </source>
</reference>
<dbReference type="PANTHER" id="PTHR43069:SF2">
    <property type="entry name" value="FUMARYLACETOACETASE"/>
    <property type="match status" value="1"/>
</dbReference>
<dbReference type="InterPro" id="IPR015377">
    <property type="entry name" value="Fumarylacetoacetase_N"/>
</dbReference>
<evidence type="ECO:0000259" key="16">
    <source>
        <dbReference type="Pfam" id="PF01557"/>
    </source>
</evidence>
<comment type="pathway">
    <text evidence="2 15">Amino-acid degradation; L-phenylalanine degradation; acetoacetate and fumarate from L-phenylalanine: step 6/6.</text>
</comment>
<dbReference type="GO" id="GO:0046872">
    <property type="term" value="F:metal ion binding"/>
    <property type="evidence" value="ECO:0007669"/>
    <property type="project" value="UniProtKB-UniRule"/>
</dbReference>
<keyword evidence="19" id="KW-1185">Reference proteome</keyword>
<evidence type="ECO:0000256" key="1">
    <source>
        <dbReference type="ARBA" id="ARBA00000353"/>
    </source>
</evidence>
<evidence type="ECO:0000313" key="18">
    <source>
        <dbReference type="EMBL" id="KAK1297551.1"/>
    </source>
</evidence>
<evidence type="ECO:0000256" key="7">
    <source>
        <dbReference type="ARBA" id="ARBA00022801"/>
    </source>
</evidence>
<evidence type="ECO:0000256" key="10">
    <source>
        <dbReference type="ARBA" id="ARBA00022878"/>
    </source>
</evidence>
<evidence type="ECO:0000256" key="12">
    <source>
        <dbReference type="PIRSR" id="PIRSR605959-1"/>
    </source>
</evidence>
<keyword evidence="10 15" id="KW-0828">Tyrosine catabolism</keyword>
<dbReference type="FunFam" id="3.90.850.10:FF:000004">
    <property type="entry name" value="Fumarylacetoacetase"/>
    <property type="match status" value="1"/>
</dbReference>
<keyword evidence="6 14" id="KW-0479">Metal-binding</keyword>
<comment type="caution">
    <text evidence="18">The sequence shown here is derived from an EMBL/GenBank/DDBJ whole genome shotgun (WGS) entry which is preliminary data.</text>
</comment>
<feature type="binding site" evidence="13">
    <location>
        <position position="247"/>
    </location>
    <ligand>
        <name>substrate</name>
    </ligand>
</feature>
<evidence type="ECO:0000256" key="14">
    <source>
        <dbReference type="PIRSR" id="PIRSR605959-3"/>
    </source>
</evidence>
<keyword evidence="7 15" id="KW-0378">Hydrolase</keyword>
<evidence type="ECO:0000256" key="6">
    <source>
        <dbReference type="ARBA" id="ARBA00022723"/>
    </source>
</evidence>
<dbReference type="EC" id="3.7.1.2" evidence="4 15"/>
<proteinExistence type="inferred from homology"/>
<feature type="binding site" evidence="14">
    <location>
        <position position="256"/>
    </location>
    <ligand>
        <name>Mg(2+)</name>
        <dbReference type="ChEBI" id="CHEBI:18420"/>
    </ligand>
</feature>
<name>A0AAV9D9H6_ACOCL</name>
<feature type="binding site" evidence="13">
    <location>
        <position position="131"/>
    </location>
    <ligand>
        <name>substrate</name>
    </ligand>
</feature>
<dbReference type="Pfam" id="PF09298">
    <property type="entry name" value="FAA_hydrolase_N"/>
    <property type="match status" value="1"/>
</dbReference>
<feature type="binding site" evidence="14">
    <location>
        <position position="236"/>
    </location>
    <ligand>
        <name>Ca(2+)</name>
        <dbReference type="ChEBI" id="CHEBI:29108"/>
    </ligand>
</feature>
<evidence type="ECO:0000256" key="9">
    <source>
        <dbReference type="ARBA" id="ARBA00022842"/>
    </source>
</evidence>
<feature type="binding site" evidence="14">
    <location>
        <position position="236"/>
    </location>
    <ligand>
        <name>Mg(2+)</name>
        <dbReference type="ChEBI" id="CHEBI:18420"/>
    </ligand>
</feature>
<dbReference type="Gene3D" id="3.90.850.10">
    <property type="entry name" value="Fumarylacetoacetase-like, C-terminal domain"/>
    <property type="match status" value="1"/>
</dbReference>
<feature type="binding site" evidence="13">
    <location>
        <position position="353"/>
    </location>
    <ligand>
        <name>substrate</name>
    </ligand>
</feature>
<dbReference type="Gene3D" id="2.30.30.230">
    <property type="entry name" value="Fumarylacetoacetase, N-terminal domain"/>
    <property type="match status" value="1"/>
</dbReference>
<evidence type="ECO:0000256" key="11">
    <source>
        <dbReference type="ARBA" id="ARBA00023232"/>
    </source>
</evidence>
<feature type="binding site" evidence="14">
    <location>
        <position position="202"/>
    </location>
    <ligand>
        <name>Ca(2+)</name>
        <dbReference type="ChEBI" id="CHEBI:29108"/>
    </ligand>
</feature>
<dbReference type="GO" id="GO:1902000">
    <property type="term" value="P:homogentisate catabolic process"/>
    <property type="evidence" value="ECO:0007669"/>
    <property type="project" value="TreeGrafter"/>
</dbReference>
<comment type="cofactor">
    <cofactor evidence="15">
        <name>Mg(2+)</name>
        <dbReference type="ChEBI" id="CHEBI:18420"/>
    </cofactor>
    <cofactor evidence="15">
        <name>Ca(2+)</name>
        <dbReference type="ChEBI" id="CHEBI:29108"/>
    </cofactor>
</comment>
<dbReference type="FunFam" id="2.30.30.230:FF:000001">
    <property type="entry name" value="Fumarylacetoacetase"/>
    <property type="match status" value="1"/>
</dbReference>
<feature type="binding site" evidence="14">
    <location>
        <position position="260"/>
    </location>
    <ligand>
        <name>Mg(2+)</name>
        <dbReference type="ChEBI" id="CHEBI:18420"/>
    </ligand>
</feature>
<feature type="binding site" evidence="14">
    <location>
        <position position="204"/>
    </location>
    <ligand>
        <name>Ca(2+)</name>
        <dbReference type="ChEBI" id="CHEBI:29108"/>
    </ligand>
</feature>
<dbReference type="InterPro" id="IPR036663">
    <property type="entry name" value="Fumarylacetoacetase_C_sf"/>
</dbReference>
<evidence type="ECO:0000256" key="2">
    <source>
        <dbReference type="ARBA" id="ARBA00004782"/>
    </source>
</evidence>
<dbReference type="GO" id="GO:0006559">
    <property type="term" value="P:L-phenylalanine catabolic process"/>
    <property type="evidence" value="ECO:0007669"/>
    <property type="project" value="UniProtKB-UniRule"/>
</dbReference>
<dbReference type="InterPro" id="IPR005959">
    <property type="entry name" value="Fumarylacetoacetase"/>
</dbReference>
<dbReference type="GO" id="GO:0006572">
    <property type="term" value="P:L-tyrosine catabolic process"/>
    <property type="evidence" value="ECO:0007669"/>
    <property type="project" value="UniProtKB-UniRule"/>
</dbReference>
<protein>
    <recommendedName>
        <fullName evidence="5 15">Fumarylacetoacetase</fullName>
        <ecNumber evidence="4 15">3.7.1.2</ecNumber>
    </recommendedName>
    <alternativeName>
        <fullName evidence="15">Fumarylacetoacetate hydrolase</fullName>
    </alternativeName>
</protein>
<gene>
    <name evidence="18" type="ORF">QJS10_CPB15g01521</name>
</gene>